<evidence type="ECO:0000313" key="2">
    <source>
        <dbReference type="EMBL" id="PKA69608.1"/>
    </source>
</evidence>
<reference evidence="2 3" key="1">
    <citation type="submission" date="2017-11" db="EMBL/GenBank/DDBJ databases">
        <title>Genome sequencing of a diverse group of Pseudomonas species.</title>
        <authorList>
            <person name="Loper J."/>
        </authorList>
    </citation>
    <scope>NUCLEOTIDE SEQUENCE [LARGE SCALE GENOMIC DNA]</scope>
    <source>
        <strain evidence="2 3">LMG 25716</strain>
    </source>
</reference>
<protein>
    <submittedName>
        <fullName evidence="2">Uncharacterized protein</fullName>
    </submittedName>
</protein>
<keyword evidence="3" id="KW-1185">Reference proteome</keyword>
<sequence length="588" mass="64574">MIRRPPSNGTVRVDAHAPGSRPVSPVPRPDSTPRITVDVFPGSSRPPTPGTSHTPGGIDVNVPTVESSVTIGDLNLGSGQPAAASVSRPMSDYKIPKVAKLPTADVDGLRTLNGRQYVDVENLGIVHVVMDPALGQYRAKLLRETVASGPILLQDPDSRLWYPYVGEATQLKEIGVRYKDVVDMAFDSNTADFERFDFLRGLQWLEEYPKDNFLWNALAQANLAADWDASQQTIKSVEALPDLQRLMTPEQFDALTERMFTAERLVPLTEFERNLGAYARNLQQTGRFDDYDSLQLATREARAIPEELQELRETFRGHGTDAPPQRQAPTEVTAQVMSSLQQAQRAIYRARELLPMSGNQLPSIFEKGGAGIAKVKNLRKFNAVTQEFTADMTIAEHAQKAIEIKSGNCSENSKVVFSILASQPRTSPIHIVQATGPGIAGSQVDHQYVLIGDLHGKPSDLVVADSWVEFPAAHTVDNGKFNFKLPPLETLEPGPAVAEYSFINDTAPGSARLPAVVEDSTIRELKVSKMHKNGYAEWISLGTLGSTYHMPGEVPVSFEKVPLSVIERRSAAYERFKAIFLPDDNATP</sequence>
<name>A0ABX4PYF4_9PSED</name>
<comment type="caution">
    <text evidence="2">The sequence shown here is derived from an EMBL/GenBank/DDBJ whole genome shotgun (WGS) entry which is preliminary data.</text>
</comment>
<dbReference type="Proteomes" id="UP000232455">
    <property type="component" value="Unassembled WGS sequence"/>
</dbReference>
<evidence type="ECO:0000313" key="3">
    <source>
        <dbReference type="Proteomes" id="UP000232455"/>
    </source>
</evidence>
<dbReference type="EMBL" id="PHHE01000001">
    <property type="protein sequence ID" value="PKA69608.1"/>
    <property type="molecule type" value="Genomic_DNA"/>
</dbReference>
<gene>
    <name evidence="2" type="ORF">ATI02_2469</name>
</gene>
<accession>A0ABX4PYF4</accession>
<organism evidence="2 3">
    <name type="scientific">Pseudomonas baetica</name>
    <dbReference type="NCBI Taxonomy" id="674054"/>
    <lineage>
        <taxon>Bacteria</taxon>
        <taxon>Pseudomonadati</taxon>
        <taxon>Pseudomonadota</taxon>
        <taxon>Gammaproteobacteria</taxon>
        <taxon>Pseudomonadales</taxon>
        <taxon>Pseudomonadaceae</taxon>
        <taxon>Pseudomonas</taxon>
    </lineage>
</organism>
<feature type="region of interest" description="Disordered" evidence="1">
    <location>
        <begin position="1"/>
        <end position="59"/>
    </location>
</feature>
<evidence type="ECO:0000256" key="1">
    <source>
        <dbReference type="SAM" id="MobiDB-lite"/>
    </source>
</evidence>
<proteinExistence type="predicted"/>